<dbReference type="SUPFAM" id="SSF56925">
    <property type="entry name" value="OMPA-like"/>
    <property type="match status" value="1"/>
</dbReference>
<evidence type="ECO:0000256" key="1">
    <source>
        <dbReference type="SAM" id="Phobius"/>
    </source>
</evidence>
<evidence type="ECO:0008006" key="4">
    <source>
        <dbReference type="Google" id="ProtNLM"/>
    </source>
</evidence>
<dbReference type="AlphaFoldDB" id="A0A2N1PTJ5"/>
<name>A0A2N1PTJ5_9BACT</name>
<evidence type="ECO:0000313" key="3">
    <source>
        <dbReference type="Proteomes" id="UP000233256"/>
    </source>
</evidence>
<dbReference type="Gene3D" id="2.40.160.20">
    <property type="match status" value="1"/>
</dbReference>
<proteinExistence type="predicted"/>
<dbReference type="InterPro" id="IPR011250">
    <property type="entry name" value="OMP/PagP_B-barrel"/>
</dbReference>
<gene>
    <name evidence="2" type="ORF">CVV64_03140</name>
</gene>
<protein>
    <recommendedName>
        <fullName evidence="4">Outer membrane protein beta-barrel domain-containing protein</fullName>
    </recommendedName>
</protein>
<keyword evidence="1" id="KW-0472">Membrane</keyword>
<dbReference type="Proteomes" id="UP000233256">
    <property type="component" value="Unassembled WGS sequence"/>
</dbReference>
<accession>A0A2N1PTJ5</accession>
<keyword evidence="1" id="KW-1133">Transmembrane helix</keyword>
<evidence type="ECO:0000313" key="2">
    <source>
        <dbReference type="EMBL" id="PKK91675.1"/>
    </source>
</evidence>
<dbReference type="EMBL" id="PGXC01000002">
    <property type="protein sequence ID" value="PKK91675.1"/>
    <property type="molecule type" value="Genomic_DNA"/>
</dbReference>
<keyword evidence="1" id="KW-0812">Transmembrane</keyword>
<comment type="caution">
    <text evidence="2">The sequence shown here is derived from an EMBL/GenBank/DDBJ whole genome shotgun (WGS) entry which is preliminary data.</text>
</comment>
<organism evidence="2 3">
    <name type="scientific">Candidatus Wallbacteria bacterium HGW-Wallbacteria-1</name>
    <dbReference type="NCBI Taxonomy" id="2013854"/>
    <lineage>
        <taxon>Bacteria</taxon>
        <taxon>Candidatus Walliibacteriota</taxon>
    </lineage>
</organism>
<feature type="transmembrane region" description="Helical" evidence="1">
    <location>
        <begin position="29"/>
        <end position="50"/>
    </location>
</feature>
<reference evidence="2 3" key="1">
    <citation type="journal article" date="2017" name="ISME J.">
        <title>Potential for microbial H2 and metal transformations associated with novel bacteria and archaea in deep terrestrial subsurface sediments.</title>
        <authorList>
            <person name="Hernsdorf A.W."/>
            <person name="Amano Y."/>
            <person name="Miyakawa K."/>
            <person name="Ise K."/>
            <person name="Suzuki Y."/>
            <person name="Anantharaman K."/>
            <person name="Probst A."/>
            <person name="Burstein D."/>
            <person name="Thomas B.C."/>
            <person name="Banfield J.F."/>
        </authorList>
    </citation>
    <scope>NUCLEOTIDE SEQUENCE [LARGE SCALE GENOMIC DNA]</scope>
    <source>
        <strain evidence="2">HGW-Wallbacteria-1</strain>
    </source>
</reference>
<sequence length="314" mass="34482">MGTDKIDKAIGKSLKFLVCRSSMRRPPNIYGAVSVWVFIALIATGFSYSASDPYDMAGRLEWGMHAGYSGVDSLSGDVRYLDSQLDWGGTVKYHFAPTIAIGVCYRRWNHDDDYPDTGFYGSLASGPGMDSFDEYGRGSFELAMNGWDISLYHYFGAGKSYRRLKAFVMGGATLWEAKYEYSRDPSVVAIIPGNQSALNRYPSLSTVAGTASIGAGIDGHDWADFKVSGNAWGAHIGGGLEFWFDQDFSVRMEGRYQHGHMPLDMAPDLVAGVSDQESLDLSGWYYGMGFNYHFPLPGSGKSETVGSVSELFPY</sequence>